<comment type="caution">
    <text evidence="13">The sequence shown here is derived from an EMBL/GenBank/DDBJ whole genome shotgun (WGS) entry which is preliminary data.</text>
</comment>
<proteinExistence type="predicted"/>
<name>A0ABS5F3X3_9PROT</name>
<dbReference type="InterPro" id="IPR024167">
    <property type="entry name" value="Cytochrome_c4-like"/>
</dbReference>
<evidence type="ECO:0000256" key="3">
    <source>
        <dbReference type="ARBA" id="ARBA00022448"/>
    </source>
</evidence>
<keyword evidence="3" id="KW-0813">Transport</keyword>
<dbReference type="InterPro" id="IPR050597">
    <property type="entry name" value="Cytochrome_c_Oxidase_Subunit"/>
</dbReference>
<accession>A0ABS5F3X3</accession>
<evidence type="ECO:0000256" key="2">
    <source>
        <dbReference type="ARBA" id="ARBA00004418"/>
    </source>
</evidence>
<evidence type="ECO:0000256" key="10">
    <source>
        <dbReference type="PROSITE-ProRule" id="PRU00433"/>
    </source>
</evidence>
<organism evidence="13 14">
    <name type="scientific">Plastoroseomonas hellenica</name>
    <dbReference type="NCBI Taxonomy" id="2687306"/>
    <lineage>
        <taxon>Bacteria</taxon>
        <taxon>Pseudomonadati</taxon>
        <taxon>Pseudomonadota</taxon>
        <taxon>Alphaproteobacteria</taxon>
        <taxon>Acetobacterales</taxon>
        <taxon>Acetobacteraceae</taxon>
        <taxon>Plastoroseomonas</taxon>
    </lineage>
</organism>
<dbReference type="InterPro" id="IPR009056">
    <property type="entry name" value="Cyt_c-like_dom"/>
</dbReference>
<dbReference type="PANTHER" id="PTHR33751:SF9">
    <property type="entry name" value="CYTOCHROME C4"/>
    <property type="match status" value="1"/>
</dbReference>
<feature type="domain" description="Cytochrome c" evidence="12">
    <location>
        <begin position="109"/>
        <end position="190"/>
    </location>
</feature>
<dbReference type="Proteomes" id="UP001196870">
    <property type="component" value="Unassembled WGS sequence"/>
</dbReference>
<dbReference type="InterPro" id="IPR008168">
    <property type="entry name" value="Cyt_C_IC"/>
</dbReference>
<feature type="domain" description="Cytochrome c" evidence="12">
    <location>
        <begin position="6"/>
        <end position="96"/>
    </location>
</feature>
<feature type="signal peptide" evidence="11">
    <location>
        <begin position="1"/>
        <end position="23"/>
    </location>
</feature>
<keyword evidence="7" id="KW-0574">Periplasm</keyword>
<keyword evidence="14" id="KW-1185">Reference proteome</keyword>
<dbReference type="SUPFAM" id="SSF46626">
    <property type="entry name" value="Cytochrome c"/>
    <property type="match status" value="2"/>
</dbReference>
<evidence type="ECO:0000256" key="1">
    <source>
        <dbReference type="ARBA" id="ARBA00001926"/>
    </source>
</evidence>
<sequence>MKPAILAAALLAAAFIVPAGAQAPPEAEQCATCHGAEGRSETPNVPSLAGMPAEFITLQMILFREGLRDAPPMPQFAQGLSDAQIEQIAAFYASLPPGPAPDRGPRDVALAERGAALSARMHCGVCHLPDFRGRAQMPRLAGQREDFLAQTLKEYRDNRRVGTDTQMNAVMYGVSDADIAALAHFLAQRD</sequence>
<evidence type="ECO:0000313" key="14">
    <source>
        <dbReference type="Proteomes" id="UP001196870"/>
    </source>
</evidence>
<keyword evidence="8" id="KW-0249">Electron transport</keyword>
<evidence type="ECO:0000256" key="6">
    <source>
        <dbReference type="ARBA" id="ARBA00022723"/>
    </source>
</evidence>
<dbReference type="InterPro" id="IPR036909">
    <property type="entry name" value="Cyt_c-like_dom_sf"/>
</dbReference>
<evidence type="ECO:0000256" key="7">
    <source>
        <dbReference type="ARBA" id="ARBA00022764"/>
    </source>
</evidence>
<protein>
    <submittedName>
        <fullName evidence="13">C-type cytochrome</fullName>
    </submittedName>
</protein>
<keyword evidence="11" id="KW-0732">Signal</keyword>
<evidence type="ECO:0000259" key="12">
    <source>
        <dbReference type="PROSITE" id="PS51007"/>
    </source>
</evidence>
<evidence type="ECO:0000313" key="13">
    <source>
        <dbReference type="EMBL" id="MBR0667231.1"/>
    </source>
</evidence>
<evidence type="ECO:0000256" key="4">
    <source>
        <dbReference type="ARBA" id="ARBA00022617"/>
    </source>
</evidence>
<evidence type="ECO:0000256" key="5">
    <source>
        <dbReference type="ARBA" id="ARBA00022660"/>
    </source>
</evidence>
<comment type="subcellular location">
    <subcellularLocation>
        <location evidence="2">Periplasm</location>
    </subcellularLocation>
</comment>
<comment type="cofactor">
    <cofactor evidence="1">
        <name>heme c</name>
        <dbReference type="ChEBI" id="CHEBI:61717"/>
    </cofactor>
</comment>
<dbReference type="PRINTS" id="PR00605">
    <property type="entry name" value="CYTCHROMECIC"/>
</dbReference>
<reference evidence="14" key="1">
    <citation type="journal article" date="2021" name="Syst. Appl. Microbiol.">
        <title>Roseomonas hellenica sp. nov., isolated from roots of wild-growing Alkanna tinctoria.</title>
        <authorList>
            <person name="Rat A."/>
            <person name="Naranjo H.D."/>
            <person name="Lebbe L."/>
            <person name="Cnockaert M."/>
            <person name="Krigas N."/>
            <person name="Grigoriadou K."/>
            <person name="Maloupa E."/>
            <person name="Willems A."/>
        </authorList>
    </citation>
    <scope>NUCLEOTIDE SEQUENCE [LARGE SCALE GENOMIC DNA]</scope>
    <source>
        <strain evidence="14">LMG 31523</strain>
    </source>
</reference>
<evidence type="ECO:0000256" key="11">
    <source>
        <dbReference type="SAM" id="SignalP"/>
    </source>
</evidence>
<dbReference type="PIRSF" id="PIRSF000005">
    <property type="entry name" value="Cytochrome_c4"/>
    <property type="match status" value="1"/>
</dbReference>
<evidence type="ECO:0000256" key="9">
    <source>
        <dbReference type="ARBA" id="ARBA00023004"/>
    </source>
</evidence>
<dbReference type="Gene3D" id="1.10.760.10">
    <property type="entry name" value="Cytochrome c-like domain"/>
    <property type="match status" value="2"/>
</dbReference>
<dbReference type="PANTHER" id="PTHR33751">
    <property type="entry name" value="CBB3-TYPE CYTOCHROME C OXIDASE SUBUNIT FIXP"/>
    <property type="match status" value="1"/>
</dbReference>
<evidence type="ECO:0000256" key="8">
    <source>
        <dbReference type="ARBA" id="ARBA00022982"/>
    </source>
</evidence>
<dbReference type="Pfam" id="PF00034">
    <property type="entry name" value="Cytochrom_C"/>
    <property type="match status" value="1"/>
</dbReference>
<dbReference type="PROSITE" id="PS51007">
    <property type="entry name" value="CYTC"/>
    <property type="match status" value="2"/>
</dbReference>
<dbReference type="RefSeq" id="WP_211855014.1">
    <property type="nucleotide sequence ID" value="NZ_JAAGBB010000032.1"/>
</dbReference>
<keyword evidence="9 10" id="KW-0408">Iron</keyword>
<keyword evidence="5" id="KW-0679">Respiratory chain</keyword>
<dbReference type="Pfam" id="PF13442">
    <property type="entry name" value="Cytochrome_CBB3"/>
    <property type="match status" value="1"/>
</dbReference>
<gene>
    <name evidence="13" type="ORF">GXW71_22930</name>
</gene>
<keyword evidence="6 10" id="KW-0479">Metal-binding</keyword>
<dbReference type="EMBL" id="JAAGBB010000032">
    <property type="protein sequence ID" value="MBR0667231.1"/>
    <property type="molecule type" value="Genomic_DNA"/>
</dbReference>
<feature type="chain" id="PRO_5047487555" evidence="11">
    <location>
        <begin position="24"/>
        <end position="190"/>
    </location>
</feature>
<keyword evidence="4 10" id="KW-0349">Heme</keyword>